<protein>
    <recommendedName>
        <fullName evidence="5">Presenilin</fullName>
        <ecNumber evidence="5">3.4.23.-</ecNumber>
    </recommendedName>
</protein>
<dbReference type="PRINTS" id="PR01072">
    <property type="entry name" value="PRESENILIN"/>
</dbReference>
<feature type="transmembrane region" description="Helical" evidence="5">
    <location>
        <begin position="193"/>
        <end position="214"/>
    </location>
</feature>
<evidence type="ECO:0000256" key="6">
    <source>
        <dbReference type="SAM" id="MobiDB-lite"/>
    </source>
</evidence>
<sequence length="489" mass="53043">MDRGGRLPNRSRSPDFTALRYQHLGKEIITLIKAVTCCMFSVAGLVKMFSYSRNPALEIPYMRYPDQGGEVPVLLINSFANAFGFLAIITIANCTLVLLYKAGHYRIVQAWLITGSALILLVTGYYFLGRLLFLFNAPTDHFSCALVTWNVGVGGIVALYFDAPCQLQQSYLVYASVLMAVVLEEAFPNWTSWIFLLLVSLWDVFAVLCFLGPLRVLHETAKKRNEPLFPALVFSTSSAWCYEIASAVQDTERPADPGPTEWCSEQPEARPVTPGRPFAIQVSDGTECTSPASVTDHSGPRVQPQHFSQIFDGGTAAGDGALKSTAIVRGSPPVRSQSANQPFIERVTTVGCTGDGEGGPFVSLANMTPGTGVKPALMAALPSFAKCADHKRCGDEHGGSPSIGPPSPRYPGRRGYEQFSLAPSCNSEDSFGARSGQRSPAVPSAQARAKSAASSPRSPRQRGCEQRRQLNQASLRIPCTPMQSFNNRF</sequence>
<dbReference type="PANTHER" id="PTHR10202:SF13">
    <property type="entry name" value="PRESENILIN HOMOLOG"/>
    <property type="match status" value="1"/>
</dbReference>
<evidence type="ECO:0000313" key="7">
    <source>
        <dbReference type="EMBL" id="KAK8785181.1"/>
    </source>
</evidence>
<dbReference type="GO" id="GO:0006509">
    <property type="term" value="P:membrane protein ectodomain proteolysis"/>
    <property type="evidence" value="ECO:0007669"/>
    <property type="project" value="TreeGrafter"/>
</dbReference>
<organism evidence="7 8">
    <name type="scientific">Amblyomma americanum</name>
    <name type="common">Lone star tick</name>
    <dbReference type="NCBI Taxonomy" id="6943"/>
    <lineage>
        <taxon>Eukaryota</taxon>
        <taxon>Metazoa</taxon>
        <taxon>Ecdysozoa</taxon>
        <taxon>Arthropoda</taxon>
        <taxon>Chelicerata</taxon>
        <taxon>Arachnida</taxon>
        <taxon>Acari</taxon>
        <taxon>Parasitiformes</taxon>
        <taxon>Ixodida</taxon>
        <taxon>Ixodoidea</taxon>
        <taxon>Ixodidae</taxon>
        <taxon>Amblyomminae</taxon>
        <taxon>Amblyomma</taxon>
    </lineage>
</organism>
<feature type="transmembrane region" description="Helical" evidence="5">
    <location>
        <begin position="71"/>
        <end position="100"/>
    </location>
</feature>
<comment type="similarity">
    <text evidence="5">Belongs to the peptidase A22A family.</text>
</comment>
<dbReference type="GO" id="GO:0042500">
    <property type="term" value="F:aspartic endopeptidase activity, intramembrane cleaving"/>
    <property type="evidence" value="ECO:0007669"/>
    <property type="project" value="InterPro"/>
</dbReference>
<dbReference type="GO" id="GO:0016485">
    <property type="term" value="P:protein processing"/>
    <property type="evidence" value="ECO:0007669"/>
    <property type="project" value="InterPro"/>
</dbReference>
<keyword evidence="5" id="KW-0914">Notch signaling pathway</keyword>
<comment type="domain">
    <text evidence="5">The PAL motif is required for normal active site conformation.</text>
</comment>
<comment type="caution">
    <text evidence="7">The sequence shown here is derived from an EMBL/GenBank/DDBJ whole genome shotgun (WGS) entry which is preliminary data.</text>
</comment>
<dbReference type="GO" id="GO:0007219">
    <property type="term" value="P:Notch signaling pathway"/>
    <property type="evidence" value="ECO:0007669"/>
    <property type="project" value="UniProtKB-KW"/>
</dbReference>
<dbReference type="GO" id="GO:0070765">
    <property type="term" value="C:gamma-secretase complex"/>
    <property type="evidence" value="ECO:0007669"/>
    <property type="project" value="TreeGrafter"/>
</dbReference>
<dbReference type="GO" id="GO:0000139">
    <property type="term" value="C:Golgi membrane"/>
    <property type="evidence" value="ECO:0007669"/>
    <property type="project" value="UniProtKB-SubCell"/>
</dbReference>
<keyword evidence="5" id="KW-0256">Endoplasmic reticulum</keyword>
<feature type="transmembrane region" description="Helical" evidence="5">
    <location>
        <begin position="140"/>
        <end position="159"/>
    </location>
</feature>
<dbReference type="Proteomes" id="UP001321473">
    <property type="component" value="Unassembled WGS sequence"/>
</dbReference>
<proteinExistence type="inferred from homology"/>
<feature type="region of interest" description="Disordered" evidence="6">
    <location>
        <begin position="390"/>
        <end position="475"/>
    </location>
</feature>
<evidence type="ECO:0000256" key="2">
    <source>
        <dbReference type="ARBA" id="ARBA00022692"/>
    </source>
</evidence>
<feature type="transmembrane region" description="Helical" evidence="5">
    <location>
        <begin position="171"/>
        <end position="187"/>
    </location>
</feature>
<dbReference type="InterPro" id="IPR006639">
    <property type="entry name" value="Preselin/SPP"/>
</dbReference>
<keyword evidence="2 5" id="KW-0812">Transmembrane</keyword>
<feature type="region of interest" description="Disordered" evidence="6">
    <location>
        <begin position="251"/>
        <end position="272"/>
    </location>
</feature>
<keyword evidence="5" id="KW-0333">Golgi apparatus</keyword>
<feature type="compositionally biased region" description="Low complexity" evidence="6">
    <location>
        <begin position="443"/>
        <end position="458"/>
    </location>
</feature>
<gene>
    <name evidence="7" type="ORF">V5799_008453</name>
</gene>
<dbReference type="EC" id="3.4.23.-" evidence="5"/>
<dbReference type="EMBL" id="JARKHS020003833">
    <property type="protein sequence ID" value="KAK8785181.1"/>
    <property type="molecule type" value="Genomic_DNA"/>
</dbReference>
<reference evidence="7 8" key="1">
    <citation type="journal article" date="2023" name="Arcadia Sci">
        <title>De novo assembly of a long-read Amblyomma americanum tick genome.</title>
        <authorList>
            <person name="Chou S."/>
            <person name="Poskanzer K.E."/>
            <person name="Rollins M."/>
            <person name="Thuy-Boun P.S."/>
        </authorList>
    </citation>
    <scope>NUCLEOTIDE SEQUENCE [LARGE SCALE GENOMIC DNA]</scope>
    <source>
        <strain evidence="7">F_SG_1</strain>
        <tissue evidence="7">Salivary glands</tissue>
    </source>
</reference>
<comment type="subunit">
    <text evidence="5">Homodimer.</text>
</comment>
<comment type="function">
    <text evidence="5">Probable subunit of the gamma-secretase complex, an endoprotease complex that catalyzes the intramembrane cleavage of integral membrane proteins such as Notch receptors.</text>
</comment>
<dbReference type="AlphaFoldDB" id="A0AAQ4FEP3"/>
<keyword evidence="3 5" id="KW-1133">Transmembrane helix</keyword>
<dbReference type="InterPro" id="IPR001108">
    <property type="entry name" value="Peptidase_A22A"/>
</dbReference>
<dbReference type="GO" id="GO:0055074">
    <property type="term" value="P:calcium ion homeostasis"/>
    <property type="evidence" value="ECO:0007669"/>
    <property type="project" value="TreeGrafter"/>
</dbReference>
<dbReference type="SMART" id="SM00730">
    <property type="entry name" value="PSN"/>
    <property type="match status" value="1"/>
</dbReference>
<evidence type="ECO:0000256" key="4">
    <source>
        <dbReference type="ARBA" id="ARBA00023136"/>
    </source>
</evidence>
<evidence type="ECO:0000313" key="8">
    <source>
        <dbReference type="Proteomes" id="UP001321473"/>
    </source>
</evidence>
<dbReference type="GO" id="GO:0034205">
    <property type="term" value="P:amyloid-beta formation"/>
    <property type="evidence" value="ECO:0007669"/>
    <property type="project" value="TreeGrafter"/>
</dbReference>
<keyword evidence="8" id="KW-1185">Reference proteome</keyword>
<comment type="subcellular location">
    <subcellularLocation>
        <location evidence="1">Endomembrane system</location>
        <topology evidence="1">Multi-pass membrane protein</topology>
    </subcellularLocation>
    <subcellularLocation>
        <location evidence="5">Endoplasmic reticulum membrane</location>
        <topology evidence="5">Multi-pass membrane protein</topology>
    </subcellularLocation>
    <subcellularLocation>
        <location evidence="5">Golgi apparatus membrane</location>
        <topology evidence="5">Multi-pass membrane protein</topology>
    </subcellularLocation>
</comment>
<feature type="transmembrane region" description="Helical" evidence="5">
    <location>
        <begin position="28"/>
        <end position="51"/>
    </location>
</feature>
<keyword evidence="5" id="KW-0378">Hydrolase</keyword>
<dbReference type="PANTHER" id="PTHR10202">
    <property type="entry name" value="PRESENILIN"/>
    <property type="match status" value="1"/>
</dbReference>
<evidence type="ECO:0000256" key="1">
    <source>
        <dbReference type="ARBA" id="ARBA00004127"/>
    </source>
</evidence>
<evidence type="ECO:0000256" key="3">
    <source>
        <dbReference type="ARBA" id="ARBA00022989"/>
    </source>
</evidence>
<keyword evidence="4 5" id="KW-0472">Membrane</keyword>
<name>A0AAQ4FEP3_AMBAM</name>
<keyword evidence="5" id="KW-0645">Protease</keyword>
<dbReference type="GO" id="GO:0005789">
    <property type="term" value="C:endoplasmic reticulum membrane"/>
    <property type="evidence" value="ECO:0007669"/>
    <property type="project" value="UniProtKB-SubCell"/>
</dbReference>
<evidence type="ECO:0000256" key="5">
    <source>
        <dbReference type="RuleBase" id="RU361148"/>
    </source>
</evidence>
<accession>A0AAQ4FEP3</accession>
<feature type="transmembrane region" description="Helical" evidence="5">
    <location>
        <begin position="107"/>
        <end position="128"/>
    </location>
</feature>
<dbReference type="Pfam" id="PF01080">
    <property type="entry name" value="Presenilin"/>
    <property type="match status" value="1"/>
</dbReference>